<evidence type="ECO:0000313" key="2">
    <source>
        <dbReference type="Proteomes" id="UP000054248"/>
    </source>
</evidence>
<dbReference type="Gene3D" id="1.20.1280.50">
    <property type="match status" value="1"/>
</dbReference>
<proteinExistence type="predicted"/>
<reference evidence="1 2" key="1">
    <citation type="submission" date="2014-04" db="EMBL/GenBank/DDBJ databases">
        <authorList>
            <consortium name="DOE Joint Genome Institute"/>
            <person name="Kuo A."/>
            <person name="Girlanda M."/>
            <person name="Perotto S."/>
            <person name="Kohler A."/>
            <person name="Nagy L.G."/>
            <person name="Floudas D."/>
            <person name="Copeland A."/>
            <person name="Barry K.W."/>
            <person name="Cichocki N."/>
            <person name="Veneault-Fourrey C."/>
            <person name="LaButti K."/>
            <person name="Lindquist E.A."/>
            <person name="Lipzen A."/>
            <person name="Lundell T."/>
            <person name="Morin E."/>
            <person name="Murat C."/>
            <person name="Sun H."/>
            <person name="Tunlid A."/>
            <person name="Henrissat B."/>
            <person name="Grigoriev I.V."/>
            <person name="Hibbett D.S."/>
            <person name="Martin F."/>
            <person name="Nordberg H.P."/>
            <person name="Cantor M.N."/>
            <person name="Hua S.X."/>
        </authorList>
    </citation>
    <scope>NUCLEOTIDE SEQUENCE [LARGE SCALE GENOMIC DNA]</scope>
    <source>
        <strain evidence="1 2">MUT 4182</strain>
    </source>
</reference>
<dbReference type="AlphaFoldDB" id="A0A0C3KHQ1"/>
<keyword evidence="2" id="KW-1185">Reference proteome</keyword>
<sequence length="512" mass="57667">MPVHDRIPREIFETILYLYVGIDTPVRDIVTLQLVCRTWYDIIAEASFLWGTISTVEGSQAFRKAFRMAQNSPLDIFFIEKNGIKASEFFSLIGQRIDQWRSLAIDADRVEEALTIVQTQKPPKLDLLYVKSGWYTPSKTVEIVLFGGAPATGLKRIALIQAPINLPSLQLSGLESLHLQYIPSITAAVILPILNNSPTLKMLHLHALDSVLLPKKLAADEPHFSFISPIQLAFLTDLKLYHLPLSFLNFLLSILAVPRLRSLDVHTMKAKRPVAQLLDVGMRHLKPVLISLAFGAQEYKVTVSYMGKLEIVIGGLRIDLSSTATGIDPFQETFNWLSESLEGVALADKPLHLTLTGWDPVPKFLKWFTRRTNVTRLTLSNEVHKDSGYGLMEMLPLLGRPTSGPSPIWLLPQIEAFETNLARADNQDLIVDMIKVRNAYAGLPESFPRLYGVPPKRFREIRVSHQGVNILTLSAMENFMSEVIRVAEGAEVYWGARKWTEWLSARLRENPL</sequence>
<dbReference type="OrthoDB" id="3256884at2759"/>
<dbReference type="EMBL" id="KN823152">
    <property type="protein sequence ID" value="KIO21008.1"/>
    <property type="molecule type" value="Genomic_DNA"/>
</dbReference>
<dbReference type="Proteomes" id="UP000054248">
    <property type="component" value="Unassembled WGS sequence"/>
</dbReference>
<reference evidence="2" key="2">
    <citation type="submission" date="2015-01" db="EMBL/GenBank/DDBJ databases">
        <title>Evolutionary Origins and Diversification of the Mycorrhizal Mutualists.</title>
        <authorList>
            <consortium name="DOE Joint Genome Institute"/>
            <consortium name="Mycorrhizal Genomics Consortium"/>
            <person name="Kohler A."/>
            <person name="Kuo A."/>
            <person name="Nagy L.G."/>
            <person name="Floudas D."/>
            <person name="Copeland A."/>
            <person name="Barry K.W."/>
            <person name="Cichocki N."/>
            <person name="Veneault-Fourrey C."/>
            <person name="LaButti K."/>
            <person name="Lindquist E.A."/>
            <person name="Lipzen A."/>
            <person name="Lundell T."/>
            <person name="Morin E."/>
            <person name="Murat C."/>
            <person name="Riley R."/>
            <person name="Ohm R."/>
            <person name="Sun H."/>
            <person name="Tunlid A."/>
            <person name="Henrissat B."/>
            <person name="Grigoriev I.V."/>
            <person name="Hibbett D.S."/>
            <person name="Martin F."/>
        </authorList>
    </citation>
    <scope>NUCLEOTIDE SEQUENCE [LARGE SCALE GENOMIC DNA]</scope>
    <source>
        <strain evidence="2">MUT 4182</strain>
    </source>
</reference>
<evidence type="ECO:0000313" key="1">
    <source>
        <dbReference type="EMBL" id="KIO21008.1"/>
    </source>
</evidence>
<accession>A0A0C3KHQ1</accession>
<protein>
    <submittedName>
        <fullName evidence="1">Uncharacterized protein</fullName>
    </submittedName>
</protein>
<organism evidence="1 2">
    <name type="scientific">Tulasnella calospora MUT 4182</name>
    <dbReference type="NCBI Taxonomy" id="1051891"/>
    <lineage>
        <taxon>Eukaryota</taxon>
        <taxon>Fungi</taxon>
        <taxon>Dikarya</taxon>
        <taxon>Basidiomycota</taxon>
        <taxon>Agaricomycotina</taxon>
        <taxon>Agaricomycetes</taxon>
        <taxon>Cantharellales</taxon>
        <taxon>Tulasnellaceae</taxon>
        <taxon>Tulasnella</taxon>
    </lineage>
</organism>
<gene>
    <name evidence="1" type="ORF">M407DRAFT_10590</name>
</gene>
<name>A0A0C3KHQ1_9AGAM</name>
<dbReference type="CDD" id="cd09917">
    <property type="entry name" value="F-box_SF"/>
    <property type="match status" value="1"/>
</dbReference>
<dbReference type="InterPro" id="IPR036047">
    <property type="entry name" value="F-box-like_dom_sf"/>
</dbReference>
<dbReference type="HOGENOM" id="CLU_034965_0_0_1"/>
<dbReference type="SUPFAM" id="SSF81383">
    <property type="entry name" value="F-box domain"/>
    <property type="match status" value="1"/>
</dbReference>